<evidence type="ECO:0000313" key="1">
    <source>
        <dbReference type="EMBL" id="AEB06271.1"/>
    </source>
</evidence>
<dbReference type="STRING" id="700015.Corgl_0144"/>
<name>F2NA85_CORGP</name>
<evidence type="ECO:0000313" key="2">
    <source>
        <dbReference type="Proteomes" id="UP000006851"/>
    </source>
</evidence>
<evidence type="ECO:0008006" key="3">
    <source>
        <dbReference type="Google" id="ProtNLM"/>
    </source>
</evidence>
<dbReference type="eggNOG" id="COG3824">
    <property type="taxonomic scope" value="Bacteria"/>
</dbReference>
<dbReference type="HOGENOM" id="CLU_123836_1_0_11"/>
<dbReference type="InterPro" id="IPR010428">
    <property type="entry name" value="Zincin_1"/>
</dbReference>
<dbReference type="KEGG" id="cgo:Corgl_0144"/>
<dbReference type="Proteomes" id="UP000006851">
    <property type="component" value="Chromosome"/>
</dbReference>
<dbReference type="RefSeq" id="WP_013708014.1">
    <property type="nucleotide sequence ID" value="NC_015389.1"/>
</dbReference>
<gene>
    <name evidence="1" type="ordered locus">Corgl_0144</name>
</gene>
<protein>
    <recommendedName>
        <fullName evidence="3">Zn-dependent protease</fullName>
    </recommendedName>
</protein>
<reference evidence="2" key="1">
    <citation type="journal article" date="2013" name="Stand. Genomic Sci.">
        <title>Complete genome sequence of Coriobacterium glomerans type strain (PW2(T)) from the midgut of Pyrrhocoris apterus L. (red soldier bug).</title>
        <authorList>
            <person name="Stackebrandt E."/>
            <person name="Zeytun A."/>
            <person name="Lapidus A."/>
            <person name="Nolan M."/>
            <person name="Lucas S."/>
            <person name="Hammon N."/>
            <person name="Deshpande S."/>
            <person name="Cheng J.F."/>
            <person name="Tapia R."/>
            <person name="Goodwin L.A."/>
            <person name="Pitluck S."/>
            <person name="Liolios K."/>
            <person name="Pagani I."/>
            <person name="Ivanova N."/>
            <person name="Mavromatis K."/>
            <person name="Mikhailova N."/>
            <person name="Huntemann M."/>
            <person name="Pati A."/>
            <person name="Chen A."/>
            <person name="Palaniappan K."/>
            <person name="Chang Y.J."/>
            <person name="Land M."/>
            <person name="Hauser L."/>
            <person name="Rohde M."/>
            <person name="Pukall R."/>
            <person name="Goker M."/>
            <person name="Detter J.C."/>
            <person name="Woyke T."/>
            <person name="Bristow J."/>
            <person name="Eisen J.A."/>
            <person name="Markowitz V."/>
            <person name="Hugenholtz P."/>
            <person name="Kyrpides N.C."/>
            <person name="Klenk H.P."/>
        </authorList>
    </citation>
    <scope>NUCLEOTIDE SEQUENCE</scope>
    <source>
        <strain evidence="2">ATCC 49209 / DSM 20642 / JCM 10262 / PW2</strain>
    </source>
</reference>
<dbReference type="CDD" id="cd12952">
    <property type="entry name" value="MMP_ACEL2062"/>
    <property type="match status" value="1"/>
</dbReference>
<organism evidence="1 2">
    <name type="scientific">Coriobacterium glomerans (strain ATCC 49209 / DSM 20642 / JCM 10262 / PW2)</name>
    <dbReference type="NCBI Taxonomy" id="700015"/>
    <lineage>
        <taxon>Bacteria</taxon>
        <taxon>Bacillati</taxon>
        <taxon>Actinomycetota</taxon>
        <taxon>Coriobacteriia</taxon>
        <taxon>Coriobacteriales</taxon>
        <taxon>Coriobacteriaceae</taxon>
        <taxon>Coriobacterium</taxon>
    </lineage>
</organism>
<dbReference type="SUPFAM" id="SSF55486">
    <property type="entry name" value="Metalloproteases ('zincins'), catalytic domain"/>
    <property type="match status" value="1"/>
</dbReference>
<keyword evidence="2" id="KW-1185">Reference proteome</keyword>
<accession>F2NA85</accession>
<dbReference type="EMBL" id="CP002628">
    <property type="protein sequence ID" value="AEB06271.1"/>
    <property type="molecule type" value="Genomic_DNA"/>
</dbReference>
<dbReference type="Pfam" id="PF06262">
    <property type="entry name" value="Zincin_1"/>
    <property type="match status" value="1"/>
</dbReference>
<dbReference type="AlphaFoldDB" id="F2NA85"/>
<sequence>MYEVDGRVFELLVDAAIATLPERFRDDIENLAFLVEDEPSAEQRSASAEGTVGSGYDVLGIYSGVPLNRRTTSYQMHPSDTITIFQGAHMRATDSYGALAERVRQTVVHEVGHYFGMDERRLSEMGYGSASYHPRSTQ</sequence>
<proteinExistence type="predicted"/>
<dbReference type="Gene3D" id="3.30.2010.20">
    <property type="match status" value="1"/>
</dbReference>
<dbReference type="InterPro" id="IPR038555">
    <property type="entry name" value="Zincin_1_sf"/>
</dbReference>